<comment type="caution">
    <text evidence="2">The sequence shown here is derived from an EMBL/GenBank/DDBJ whole genome shotgun (WGS) entry which is preliminary data.</text>
</comment>
<evidence type="ECO:0000313" key="2">
    <source>
        <dbReference type="EMBL" id="GBP38774.1"/>
    </source>
</evidence>
<gene>
    <name evidence="2" type="ORF">EVAR_33522_1</name>
</gene>
<keyword evidence="3" id="KW-1185">Reference proteome</keyword>
<name>A0A4C1VLL6_EUMVA</name>
<feature type="region of interest" description="Disordered" evidence="1">
    <location>
        <begin position="1"/>
        <end position="20"/>
    </location>
</feature>
<evidence type="ECO:0000256" key="1">
    <source>
        <dbReference type="SAM" id="MobiDB-lite"/>
    </source>
</evidence>
<sequence>MSSQRAVTSWRSRLSKSSCPTPTSAYKYVGMNPRDAPGDSIRRFIANRREVTTLEGIFGADFHFRSFFYSSECIGQLPKRINDCMRDEHESNPIEGNFQ</sequence>
<protein>
    <submittedName>
        <fullName evidence="2">Uncharacterized protein</fullName>
    </submittedName>
</protein>
<accession>A0A4C1VLL6</accession>
<reference evidence="2 3" key="1">
    <citation type="journal article" date="2019" name="Commun. Biol.">
        <title>The bagworm genome reveals a unique fibroin gene that provides high tensile strength.</title>
        <authorList>
            <person name="Kono N."/>
            <person name="Nakamura H."/>
            <person name="Ohtoshi R."/>
            <person name="Tomita M."/>
            <person name="Numata K."/>
            <person name="Arakawa K."/>
        </authorList>
    </citation>
    <scope>NUCLEOTIDE SEQUENCE [LARGE SCALE GENOMIC DNA]</scope>
</reference>
<dbReference type="EMBL" id="BGZK01000354">
    <property type="protein sequence ID" value="GBP38774.1"/>
    <property type="molecule type" value="Genomic_DNA"/>
</dbReference>
<evidence type="ECO:0000313" key="3">
    <source>
        <dbReference type="Proteomes" id="UP000299102"/>
    </source>
</evidence>
<proteinExistence type="predicted"/>
<dbReference type="Proteomes" id="UP000299102">
    <property type="component" value="Unassembled WGS sequence"/>
</dbReference>
<organism evidence="2 3">
    <name type="scientific">Eumeta variegata</name>
    <name type="common">Bagworm moth</name>
    <name type="synonym">Eumeta japonica</name>
    <dbReference type="NCBI Taxonomy" id="151549"/>
    <lineage>
        <taxon>Eukaryota</taxon>
        <taxon>Metazoa</taxon>
        <taxon>Ecdysozoa</taxon>
        <taxon>Arthropoda</taxon>
        <taxon>Hexapoda</taxon>
        <taxon>Insecta</taxon>
        <taxon>Pterygota</taxon>
        <taxon>Neoptera</taxon>
        <taxon>Endopterygota</taxon>
        <taxon>Lepidoptera</taxon>
        <taxon>Glossata</taxon>
        <taxon>Ditrysia</taxon>
        <taxon>Tineoidea</taxon>
        <taxon>Psychidae</taxon>
        <taxon>Oiketicinae</taxon>
        <taxon>Eumeta</taxon>
    </lineage>
</organism>
<dbReference type="AlphaFoldDB" id="A0A4C1VLL6"/>